<organism evidence="2 4">
    <name type="scientific">Trichinella pseudospiralis</name>
    <name type="common">Parasitic roundworm</name>
    <dbReference type="NCBI Taxonomy" id="6337"/>
    <lineage>
        <taxon>Eukaryota</taxon>
        <taxon>Metazoa</taxon>
        <taxon>Ecdysozoa</taxon>
        <taxon>Nematoda</taxon>
        <taxon>Enoplea</taxon>
        <taxon>Dorylaimia</taxon>
        <taxon>Trichinellida</taxon>
        <taxon>Trichinellidae</taxon>
        <taxon>Trichinella</taxon>
    </lineage>
</organism>
<proteinExistence type="predicted"/>
<dbReference type="Proteomes" id="UP000054826">
    <property type="component" value="Unassembled WGS sequence"/>
</dbReference>
<protein>
    <submittedName>
        <fullName evidence="2">Uncharacterized protein</fullName>
    </submittedName>
</protein>
<name>A0A0V1BYM2_TRIPS</name>
<keyword evidence="1" id="KW-0472">Membrane</keyword>
<comment type="caution">
    <text evidence="2">The sequence shown here is derived from an EMBL/GenBank/DDBJ whole genome shotgun (WGS) entry which is preliminary data.</text>
</comment>
<evidence type="ECO:0000313" key="4">
    <source>
        <dbReference type="Proteomes" id="UP000054632"/>
    </source>
</evidence>
<dbReference type="EMBL" id="JYDR01004863">
    <property type="protein sequence ID" value="KRY42169.1"/>
    <property type="molecule type" value="Genomic_DNA"/>
</dbReference>
<feature type="transmembrane region" description="Helical" evidence="1">
    <location>
        <begin position="7"/>
        <end position="26"/>
    </location>
</feature>
<gene>
    <name evidence="2" type="ORF">T4A_11363</name>
    <name evidence="3" type="ORF">T4C_6469</name>
</gene>
<sequence>MAIQVQALYYLATAEMQIIVNIYFYFPQFF</sequence>
<evidence type="ECO:0000313" key="2">
    <source>
        <dbReference type="EMBL" id="KRY42169.1"/>
    </source>
</evidence>
<evidence type="ECO:0000313" key="5">
    <source>
        <dbReference type="Proteomes" id="UP000054826"/>
    </source>
</evidence>
<dbReference type="AlphaFoldDB" id="A0A0V1BYM2"/>
<dbReference type="Proteomes" id="UP000054632">
    <property type="component" value="Unassembled WGS sequence"/>
</dbReference>
<dbReference type="EMBL" id="JYDV01004723">
    <property type="protein sequence ID" value="KRY95149.1"/>
    <property type="molecule type" value="Genomic_DNA"/>
</dbReference>
<evidence type="ECO:0000256" key="1">
    <source>
        <dbReference type="SAM" id="Phobius"/>
    </source>
</evidence>
<evidence type="ECO:0000313" key="3">
    <source>
        <dbReference type="EMBL" id="KRY95149.1"/>
    </source>
</evidence>
<accession>A0A0V1BYM2</accession>
<keyword evidence="1" id="KW-1133">Transmembrane helix</keyword>
<keyword evidence="1" id="KW-0812">Transmembrane</keyword>
<reference evidence="4 5" key="1">
    <citation type="submission" date="2015-01" db="EMBL/GenBank/DDBJ databases">
        <title>Evolution of Trichinella species and genotypes.</title>
        <authorList>
            <person name="Korhonen P.K."/>
            <person name="Edoardo P."/>
            <person name="Giuseppe L.R."/>
            <person name="Gasser R.B."/>
        </authorList>
    </citation>
    <scope>NUCLEOTIDE SEQUENCE [LARGE SCALE GENOMIC DNA]</scope>
    <source>
        <strain evidence="2">ISS13</strain>
        <strain evidence="3">ISS176</strain>
    </source>
</reference>